<sequence>MLSFNFLNMLGQIVPFHFSALALFS</sequence>
<name>A0A0A9BRC4_ARUDO</name>
<organism evidence="1">
    <name type="scientific">Arundo donax</name>
    <name type="common">Giant reed</name>
    <name type="synonym">Donax arundinaceus</name>
    <dbReference type="NCBI Taxonomy" id="35708"/>
    <lineage>
        <taxon>Eukaryota</taxon>
        <taxon>Viridiplantae</taxon>
        <taxon>Streptophyta</taxon>
        <taxon>Embryophyta</taxon>
        <taxon>Tracheophyta</taxon>
        <taxon>Spermatophyta</taxon>
        <taxon>Magnoliopsida</taxon>
        <taxon>Liliopsida</taxon>
        <taxon>Poales</taxon>
        <taxon>Poaceae</taxon>
        <taxon>PACMAD clade</taxon>
        <taxon>Arundinoideae</taxon>
        <taxon>Arundineae</taxon>
        <taxon>Arundo</taxon>
    </lineage>
</organism>
<protein>
    <submittedName>
        <fullName evidence="1">Uncharacterized protein</fullName>
    </submittedName>
</protein>
<dbReference type="EMBL" id="GBRH01233242">
    <property type="protein sequence ID" value="JAD64653.1"/>
    <property type="molecule type" value="Transcribed_RNA"/>
</dbReference>
<proteinExistence type="predicted"/>
<reference evidence="1" key="1">
    <citation type="submission" date="2014-09" db="EMBL/GenBank/DDBJ databases">
        <authorList>
            <person name="Magalhaes I.L.F."/>
            <person name="Oliveira U."/>
            <person name="Santos F.R."/>
            <person name="Vidigal T.H.D.A."/>
            <person name="Brescovit A.D."/>
            <person name="Santos A.J."/>
        </authorList>
    </citation>
    <scope>NUCLEOTIDE SEQUENCE</scope>
    <source>
        <tissue evidence="1">Shoot tissue taken approximately 20 cm above the soil surface</tissue>
    </source>
</reference>
<accession>A0A0A9BRC4</accession>
<reference evidence="1" key="2">
    <citation type="journal article" date="2015" name="Data Brief">
        <title>Shoot transcriptome of the giant reed, Arundo donax.</title>
        <authorList>
            <person name="Barrero R.A."/>
            <person name="Guerrero F.D."/>
            <person name="Moolhuijzen P."/>
            <person name="Goolsby J.A."/>
            <person name="Tidwell J."/>
            <person name="Bellgard S.E."/>
            <person name="Bellgard M.I."/>
        </authorList>
    </citation>
    <scope>NUCLEOTIDE SEQUENCE</scope>
    <source>
        <tissue evidence="1">Shoot tissue taken approximately 20 cm above the soil surface</tissue>
    </source>
</reference>
<evidence type="ECO:0000313" key="1">
    <source>
        <dbReference type="EMBL" id="JAD64653.1"/>
    </source>
</evidence>
<dbReference type="AlphaFoldDB" id="A0A0A9BRC4"/>